<dbReference type="EMBL" id="BPQB01000022">
    <property type="protein sequence ID" value="GJE91588.1"/>
    <property type="molecule type" value="Genomic_DNA"/>
</dbReference>
<comment type="caution">
    <text evidence="3">The sequence shown here is derived from an EMBL/GenBank/DDBJ whole genome shotgun (WGS) entry which is preliminary data.</text>
</comment>
<feature type="region of interest" description="Disordered" evidence="1">
    <location>
        <begin position="62"/>
        <end position="82"/>
    </location>
</feature>
<name>A0A9P3LEJ7_9APHY</name>
<evidence type="ECO:0000313" key="4">
    <source>
        <dbReference type="Proteomes" id="UP000703269"/>
    </source>
</evidence>
<dbReference type="Pfam" id="PF12937">
    <property type="entry name" value="F-box-like"/>
    <property type="match status" value="1"/>
</dbReference>
<keyword evidence="4" id="KW-1185">Reference proteome</keyword>
<feature type="domain" description="F-box" evidence="2">
    <location>
        <begin position="2"/>
        <end position="55"/>
    </location>
</feature>
<evidence type="ECO:0000313" key="3">
    <source>
        <dbReference type="EMBL" id="GJE91588.1"/>
    </source>
</evidence>
<protein>
    <recommendedName>
        <fullName evidence="2">F-box domain-containing protein</fullName>
    </recommendedName>
</protein>
<dbReference type="SUPFAM" id="SSF52047">
    <property type="entry name" value="RNI-like"/>
    <property type="match status" value="1"/>
</dbReference>
<organism evidence="3 4">
    <name type="scientific">Phanerochaete sordida</name>
    <dbReference type="NCBI Taxonomy" id="48140"/>
    <lineage>
        <taxon>Eukaryota</taxon>
        <taxon>Fungi</taxon>
        <taxon>Dikarya</taxon>
        <taxon>Basidiomycota</taxon>
        <taxon>Agaricomycotina</taxon>
        <taxon>Agaricomycetes</taxon>
        <taxon>Polyporales</taxon>
        <taxon>Phanerochaetaceae</taxon>
        <taxon>Phanerochaete</taxon>
    </lineage>
</organism>
<gene>
    <name evidence="3" type="ORF">PsYK624_077380</name>
</gene>
<proteinExistence type="predicted"/>
<dbReference type="Proteomes" id="UP000703269">
    <property type="component" value="Unassembled WGS sequence"/>
</dbReference>
<dbReference type="InterPro" id="IPR001810">
    <property type="entry name" value="F-box_dom"/>
</dbReference>
<dbReference type="Gene3D" id="1.20.1280.50">
    <property type="match status" value="1"/>
</dbReference>
<evidence type="ECO:0000256" key="1">
    <source>
        <dbReference type="SAM" id="MobiDB-lite"/>
    </source>
</evidence>
<sequence>MLPPELLDAVFGQLVLPQKGRQTTSYWDKENLSSCALVCHTWTALAQPYLFRHVSYALKHDSDEDSDEDWDEDWDEDLDEGEDLEEQCDARAALHNVLEFYVEHCHLAAHVRQLSLETVRTGGYGHSSRWIISPETGYQEPSVFMNTLQTFPRLQRLSLRDVFTTSPLGNPDRKPISLQSLTIVSEQDMIMPYRDVANLLTFFEEVDVLHIAVTSHPSEEHHVSQPIAVRNVTAKHPTSRSLFRSLALPPSAHCLQSLTLEKLNFALPAEIQRLLEATKSNLTRLSLSFGIFARDDRFWVDRNHESAPLCLASCHSLKSLELSVRVAGPPTWKDLWSILATLSPDTSRALEDITVVLRRPSRFVLDTAWALSDVATLHSTYATLSRLSDGASFRRFVVREMRVGRGWDDKEIFPEPLRSRLRALQ</sequence>
<reference evidence="3 4" key="1">
    <citation type="submission" date="2021-08" db="EMBL/GenBank/DDBJ databases">
        <title>Draft Genome Sequence of Phanerochaete sordida strain YK-624.</title>
        <authorList>
            <person name="Mori T."/>
            <person name="Dohra H."/>
            <person name="Suzuki T."/>
            <person name="Kawagishi H."/>
            <person name="Hirai H."/>
        </authorList>
    </citation>
    <scope>NUCLEOTIDE SEQUENCE [LARGE SCALE GENOMIC DNA]</scope>
    <source>
        <strain evidence="3 4">YK-624</strain>
    </source>
</reference>
<dbReference type="AlphaFoldDB" id="A0A9P3LEJ7"/>
<feature type="compositionally biased region" description="Acidic residues" evidence="1">
    <location>
        <begin position="63"/>
        <end position="82"/>
    </location>
</feature>
<accession>A0A9P3LEJ7</accession>
<evidence type="ECO:0000259" key="2">
    <source>
        <dbReference type="Pfam" id="PF12937"/>
    </source>
</evidence>